<feature type="transmembrane region" description="Helical" evidence="12">
    <location>
        <begin position="355"/>
        <end position="377"/>
    </location>
</feature>
<evidence type="ECO:0000256" key="4">
    <source>
        <dbReference type="ARBA" id="ARBA00022729"/>
    </source>
</evidence>
<feature type="compositionally biased region" description="Basic and acidic residues" evidence="11">
    <location>
        <begin position="396"/>
        <end position="409"/>
    </location>
</feature>
<keyword evidence="6 12" id="KW-0472">Membrane</keyword>
<evidence type="ECO:0000256" key="9">
    <source>
        <dbReference type="ARBA" id="ARBA00023180"/>
    </source>
</evidence>
<evidence type="ECO:0000313" key="14">
    <source>
        <dbReference type="EMBL" id="KAG7463657.1"/>
    </source>
</evidence>
<accession>A0A9D3PLW8</accession>
<evidence type="ECO:0000256" key="3">
    <source>
        <dbReference type="ARBA" id="ARBA00022692"/>
    </source>
</evidence>
<keyword evidence="3 12" id="KW-0812">Transmembrane</keyword>
<gene>
    <name evidence="14" type="ORF">MATL_G00179140</name>
</gene>
<dbReference type="GO" id="GO:0042102">
    <property type="term" value="P:positive regulation of T cell proliferation"/>
    <property type="evidence" value="ECO:0007669"/>
    <property type="project" value="TreeGrafter"/>
</dbReference>
<dbReference type="PROSITE" id="PS50835">
    <property type="entry name" value="IG_LIKE"/>
    <property type="match status" value="1"/>
</dbReference>
<dbReference type="GO" id="GO:0009897">
    <property type="term" value="C:external side of plasma membrane"/>
    <property type="evidence" value="ECO:0007669"/>
    <property type="project" value="TreeGrafter"/>
</dbReference>
<evidence type="ECO:0000256" key="1">
    <source>
        <dbReference type="ARBA" id="ARBA00004251"/>
    </source>
</evidence>
<keyword evidence="9" id="KW-0325">Glycoprotein</keyword>
<keyword evidence="5 12" id="KW-1133">Transmembrane helix</keyword>
<proteinExistence type="predicted"/>
<evidence type="ECO:0000259" key="13">
    <source>
        <dbReference type="PROSITE" id="PS50835"/>
    </source>
</evidence>
<dbReference type="EMBL" id="JAFDVH010000015">
    <property type="protein sequence ID" value="KAG7463657.1"/>
    <property type="molecule type" value="Genomic_DNA"/>
</dbReference>
<reference evidence="14" key="1">
    <citation type="submission" date="2021-01" db="EMBL/GenBank/DDBJ databases">
        <authorList>
            <person name="Zahm M."/>
            <person name="Roques C."/>
            <person name="Cabau C."/>
            <person name="Klopp C."/>
            <person name="Donnadieu C."/>
            <person name="Jouanno E."/>
            <person name="Lampietro C."/>
            <person name="Louis A."/>
            <person name="Herpin A."/>
            <person name="Echchiki A."/>
            <person name="Berthelot C."/>
            <person name="Parey E."/>
            <person name="Roest-Crollius H."/>
            <person name="Braasch I."/>
            <person name="Postlethwait J."/>
            <person name="Bobe J."/>
            <person name="Montfort J."/>
            <person name="Bouchez O."/>
            <person name="Begum T."/>
            <person name="Mejri S."/>
            <person name="Adams A."/>
            <person name="Chen W.-J."/>
            <person name="Guiguen Y."/>
        </authorList>
    </citation>
    <scope>NUCLEOTIDE SEQUENCE</scope>
    <source>
        <strain evidence="14">YG-15Mar2019-1</strain>
        <tissue evidence="14">Brain</tissue>
    </source>
</reference>
<name>A0A9D3PLW8_MEGAT</name>
<dbReference type="Proteomes" id="UP001046870">
    <property type="component" value="Chromosome 15"/>
</dbReference>
<evidence type="ECO:0000256" key="2">
    <source>
        <dbReference type="ARBA" id="ARBA00022475"/>
    </source>
</evidence>
<evidence type="ECO:0000256" key="7">
    <source>
        <dbReference type="ARBA" id="ARBA00023157"/>
    </source>
</evidence>
<dbReference type="AlphaFoldDB" id="A0A9D3PLW8"/>
<evidence type="ECO:0000256" key="12">
    <source>
        <dbReference type="SAM" id="Phobius"/>
    </source>
</evidence>
<feature type="domain" description="Ig-like" evidence="13">
    <location>
        <begin position="233"/>
        <end position="340"/>
    </location>
</feature>
<evidence type="ECO:0000256" key="11">
    <source>
        <dbReference type="SAM" id="MobiDB-lite"/>
    </source>
</evidence>
<dbReference type="InterPro" id="IPR053896">
    <property type="entry name" value="BTN3A2-like_Ig-C"/>
</dbReference>
<dbReference type="Gene3D" id="2.60.40.10">
    <property type="entry name" value="Immunoglobulins"/>
    <property type="match status" value="2"/>
</dbReference>
<dbReference type="SUPFAM" id="SSF48726">
    <property type="entry name" value="Immunoglobulin"/>
    <property type="match status" value="2"/>
</dbReference>
<comment type="caution">
    <text evidence="14">The sequence shown here is derived from an EMBL/GenBank/DDBJ whole genome shotgun (WGS) entry which is preliminary data.</text>
</comment>
<keyword evidence="10" id="KW-0393">Immunoglobulin domain</keyword>
<keyword evidence="8" id="KW-0675">Receptor</keyword>
<dbReference type="InterPro" id="IPR007110">
    <property type="entry name" value="Ig-like_dom"/>
</dbReference>
<dbReference type="GO" id="GO:0042130">
    <property type="term" value="P:negative regulation of T cell proliferation"/>
    <property type="evidence" value="ECO:0007669"/>
    <property type="project" value="TreeGrafter"/>
</dbReference>
<dbReference type="Pfam" id="PF22705">
    <property type="entry name" value="C2-set_3"/>
    <property type="match status" value="1"/>
</dbReference>
<dbReference type="PANTHER" id="PTHR25466">
    <property type="entry name" value="T-LYMPHOCYTE ACTIVATION ANTIGEN"/>
    <property type="match status" value="1"/>
</dbReference>
<keyword evidence="7" id="KW-1015">Disulfide bond</keyword>
<evidence type="ECO:0000256" key="10">
    <source>
        <dbReference type="ARBA" id="ARBA00023319"/>
    </source>
</evidence>
<sequence>MGVPETGPHKYKIWKPNFFFSRGFPSRADVSGSLAASRHSARDRAALRQGALRVLPTACSLRDSFDSPPGYHPSVCTPERRRAEPQDRKLPSDMIIPLCSQMAVLTTFSFCLLLVAFAEPQARSDGAAEVNVINATIGQPVVLPCIISHPQPLKGTRFYWQGTNERRIKHEGQDPEVVHMYNIDRVDLKNQDPLYKGRTDFFMDRLPSGDFSLNINPVKAEDDKTEFIGHYLPENTSFQNACKISLHVTAKFQEPEVNVYCTEQREVQVVCTSQGGFPKPNVSWTGLDHADSLSTTITIDPDSSTFSIRSTVHVNITRGQKLTCSVTNPALQETVKTSVTVRDCRGSDTDGTSRTVALCIGIAGCLMVAFIGILAIMRYKRKRSHSRSFGSQGRAPGDEHESESLHKMESAPPSNT</sequence>
<dbReference type="OrthoDB" id="9898017at2759"/>
<dbReference type="GO" id="GO:0031295">
    <property type="term" value="P:T cell costimulation"/>
    <property type="evidence" value="ECO:0007669"/>
    <property type="project" value="TreeGrafter"/>
</dbReference>
<dbReference type="InterPro" id="IPR013783">
    <property type="entry name" value="Ig-like_fold"/>
</dbReference>
<comment type="subcellular location">
    <subcellularLocation>
        <location evidence="1">Cell membrane</location>
        <topology evidence="1">Single-pass type I membrane protein</topology>
    </subcellularLocation>
</comment>
<evidence type="ECO:0000313" key="15">
    <source>
        <dbReference type="Proteomes" id="UP001046870"/>
    </source>
</evidence>
<dbReference type="InterPro" id="IPR051713">
    <property type="entry name" value="T-cell_Activation_Regulation"/>
</dbReference>
<dbReference type="InterPro" id="IPR003597">
    <property type="entry name" value="Ig_C1-set"/>
</dbReference>
<dbReference type="PANTHER" id="PTHR25466:SF14">
    <property type="entry name" value="BUTYROPHILIN SUBFAMILY 2 MEMBER A2-LIKE-RELATED"/>
    <property type="match status" value="1"/>
</dbReference>
<dbReference type="InterPro" id="IPR036179">
    <property type="entry name" value="Ig-like_dom_sf"/>
</dbReference>
<evidence type="ECO:0000256" key="5">
    <source>
        <dbReference type="ARBA" id="ARBA00022989"/>
    </source>
</evidence>
<dbReference type="GO" id="GO:0071222">
    <property type="term" value="P:cellular response to lipopolysaccharide"/>
    <property type="evidence" value="ECO:0007669"/>
    <property type="project" value="TreeGrafter"/>
</dbReference>
<evidence type="ECO:0000256" key="8">
    <source>
        <dbReference type="ARBA" id="ARBA00023170"/>
    </source>
</evidence>
<dbReference type="SMART" id="SM00407">
    <property type="entry name" value="IGc1"/>
    <property type="match status" value="1"/>
</dbReference>
<feature type="region of interest" description="Disordered" evidence="11">
    <location>
        <begin position="385"/>
        <end position="416"/>
    </location>
</feature>
<keyword evidence="4" id="KW-0732">Signal</keyword>
<dbReference type="GO" id="GO:0007166">
    <property type="term" value="P:cell surface receptor signaling pathway"/>
    <property type="evidence" value="ECO:0007669"/>
    <property type="project" value="TreeGrafter"/>
</dbReference>
<protein>
    <recommendedName>
        <fullName evidence="13">Ig-like domain-containing protein</fullName>
    </recommendedName>
</protein>
<dbReference type="GO" id="GO:0006955">
    <property type="term" value="P:immune response"/>
    <property type="evidence" value="ECO:0007669"/>
    <property type="project" value="TreeGrafter"/>
</dbReference>
<evidence type="ECO:0000256" key="6">
    <source>
        <dbReference type="ARBA" id="ARBA00023136"/>
    </source>
</evidence>
<keyword evidence="15" id="KW-1185">Reference proteome</keyword>
<keyword evidence="2" id="KW-1003">Cell membrane</keyword>
<organism evidence="14 15">
    <name type="scientific">Megalops atlanticus</name>
    <name type="common">Tarpon</name>
    <name type="synonym">Clupea gigantea</name>
    <dbReference type="NCBI Taxonomy" id="7932"/>
    <lineage>
        <taxon>Eukaryota</taxon>
        <taxon>Metazoa</taxon>
        <taxon>Chordata</taxon>
        <taxon>Craniata</taxon>
        <taxon>Vertebrata</taxon>
        <taxon>Euteleostomi</taxon>
        <taxon>Actinopterygii</taxon>
        <taxon>Neopterygii</taxon>
        <taxon>Teleostei</taxon>
        <taxon>Elopiformes</taxon>
        <taxon>Megalopidae</taxon>
        <taxon>Megalops</taxon>
    </lineage>
</organism>